<dbReference type="InterPro" id="IPR047640">
    <property type="entry name" value="RpiR-like"/>
</dbReference>
<dbReference type="GO" id="GO:0097367">
    <property type="term" value="F:carbohydrate derivative binding"/>
    <property type="evidence" value="ECO:0007669"/>
    <property type="project" value="InterPro"/>
</dbReference>
<evidence type="ECO:0000313" key="5">
    <source>
        <dbReference type="EMBL" id="SFQ27007.1"/>
    </source>
</evidence>
<sequence>MNLIEKHLSHFSHELSKNDIEVVKCINTHYADIPKMKIKDLAAVCYTSVSTLHRVIKKLGFEGFSDFKYRLKDDKEEAIPKEMNDEEYIQKVMSNLKLTKRLNEKEISHVAQVILEKQKRYCFGTGWKQQQSVDNFSTDLLYYGESFTFLRTIDDLRSVSSSMDKDTLLLVVSLSGNAQDYLTEIERCTLKNCTIISVTIDSNNTLSSLADYSIYYRNDTLDNTKKHWNSLTLNFLLDYLLENIVSQKALLENSR</sequence>
<accession>A0A1I5X5T4</accession>
<name>A0A1I5X5T4_9LACT</name>
<dbReference type="RefSeq" id="WP_177192508.1">
    <property type="nucleotide sequence ID" value="NZ_FOXW01000004.1"/>
</dbReference>
<evidence type="ECO:0000259" key="4">
    <source>
        <dbReference type="PROSITE" id="PS51071"/>
    </source>
</evidence>
<dbReference type="PANTHER" id="PTHR30514">
    <property type="entry name" value="GLUCOKINASE"/>
    <property type="match status" value="1"/>
</dbReference>
<dbReference type="InterPro" id="IPR035472">
    <property type="entry name" value="RpiR-like_SIS"/>
</dbReference>
<dbReference type="InterPro" id="IPR046348">
    <property type="entry name" value="SIS_dom_sf"/>
</dbReference>
<dbReference type="GO" id="GO:1901135">
    <property type="term" value="P:carbohydrate derivative metabolic process"/>
    <property type="evidence" value="ECO:0007669"/>
    <property type="project" value="InterPro"/>
</dbReference>
<reference evidence="5 6" key="1">
    <citation type="submission" date="2016-10" db="EMBL/GenBank/DDBJ databases">
        <authorList>
            <person name="de Groot N.N."/>
        </authorList>
    </citation>
    <scope>NUCLEOTIDE SEQUENCE [LARGE SCALE GENOMIC DNA]</scope>
    <source>
        <strain evidence="5 6">DSM 20581</strain>
    </source>
</reference>
<feature type="domain" description="HTH rpiR-type" evidence="4">
    <location>
        <begin position="2"/>
        <end position="78"/>
    </location>
</feature>
<dbReference type="GO" id="GO:0003700">
    <property type="term" value="F:DNA-binding transcription factor activity"/>
    <property type="evidence" value="ECO:0007669"/>
    <property type="project" value="InterPro"/>
</dbReference>
<dbReference type="Pfam" id="PF01380">
    <property type="entry name" value="SIS"/>
    <property type="match status" value="1"/>
</dbReference>
<evidence type="ECO:0000256" key="3">
    <source>
        <dbReference type="ARBA" id="ARBA00023163"/>
    </source>
</evidence>
<keyword evidence="6" id="KW-1185">Reference proteome</keyword>
<gene>
    <name evidence="5" type="ORF">SAMN04488506_1189</name>
</gene>
<evidence type="ECO:0000256" key="1">
    <source>
        <dbReference type="ARBA" id="ARBA00023015"/>
    </source>
</evidence>
<dbReference type="Gene3D" id="1.10.10.10">
    <property type="entry name" value="Winged helix-like DNA-binding domain superfamily/Winged helix DNA-binding domain"/>
    <property type="match status" value="1"/>
</dbReference>
<dbReference type="AlphaFoldDB" id="A0A1I5X5T4"/>
<dbReference type="EMBL" id="FOXW01000004">
    <property type="protein sequence ID" value="SFQ27007.1"/>
    <property type="molecule type" value="Genomic_DNA"/>
</dbReference>
<evidence type="ECO:0000313" key="6">
    <source>
        <dbReference type="Proteomes" id="UP000199136"/>
    </source>
</evidence>
<keyword evidence="3" id="KW-0804">Transcription</keyword>
<dbReference type="InterPro" id="IPR001347">
    <property type="entry name" value="SIS_dom"/>
</dbReference>
<dbReference type="Pfam" id="PF01418">
    <property type="entry name" value="HTH_6"/>
    <property type="match status" value="1"/>
</dbReference>
<dbReference type="PROSITE" id="PS51071">
    <property type="entry name" value="HTH_RPIR"/>
    <property type="match status" value="1"/>
</dbReference>
<keyword evidence="2" id="KW-0238">DNA-binding</keyword>
<dbReference type="Proteomes" id="UP000199136">
    <property type="component" value="Unassembled WGS sequence"/>
</dbReference>
<dbReference type="STRING" id="82801.SAMN04488506_1189"/>
<keyword evidence="1" id="KW-0805">Transcription regulation</keyword>
<dbReference type="SUPFAM" id="SSF53697">
    <property type="entry name" value="SIS domain"/>
    <property type="match status" value="1"/>
</dbReference>
<dbReference type="InterPro" id="IPR009057">
    <property type="entry name" value="Homeodomain-like_sf"/>
</dbReference>
<dbReference type="GO" id="GO:0003677">
    <property type="term" value="F:DNA binding"/>
    <property type="evidence" value="ECO:0007669"/>
    <property type="project" value="UniProtKB-KW"/>
</dbReference>
<proteinExistence type="predicted"/>
<organism evidence="5 6">
    <name type="scientific">Desemzia incerta</name>
    <dbReference type="NCBI Taxonomy" id="82801"/>
    <lineage>
        <taxon>Bacteria</taxon>
        <taxon>Bacillati</taxon>
        <taxon>Bacillota</taxon>
        <taxon>Bacilli</taxon>
        <taxon>Lactobacillales</taxon>
        <taxon>Carnobacteriaceae</taxon>
        <taxon>Desemzia</taxon>
    </lineage>
</organism>
<dbReference type="CDD" id="cd05013">
    <property type="entry name" value="SIS_RpiR"/>
    <property type="match status" value="1"/>
</dbReference>
<dbReference type="SUPFAM" id="SSF46689">
    <property type="entry name" value="Homeodomain-like"/>
    <property type="match status" value="1"/>
</dbReference>
<dbReference type="InterPro" id="IPR000281">
    <property type="entry name" value="HTH_RpiR"/>
</dbReference>
<dbReference type="Gene3D" id="3.40.50.10490">
    <property type="entry name" value="Glucose-6-phosphate isomerase like protein, domain 1"/>
    <property type="match status" value="1"/>
</dbReference>
<protein>
    <submittedName>
        <fullName evidence="5">Transcriptional regulator, RpiR family</fullName>
    </submittedName>
</protein>
<evidence type="ECO:0000256" key="2">
    <source>
        <dbReference type="ARBA" id="ARBA00023125"/>
    </source>
</evidence>
<dbReference type="InterPro" id="IPR036388">
    <property type="entry name" value="WH-like_DNA-bd_sf"/>
</dbReference>
<dbReference type="PANTHER" id="PTHR30514:SF1">
    <property type="entry name" value="HTH-TYPE TRANSCRIPTIONAL REGULATOR HEXR-RELATED"/>
    <property type="match status" value="1"/>
</dbReference>